<dbReference type="FunFam" id="3.40.309.10:FF:000009">
    <property type="entry name" value="Aldehyde dehydrogenase A"/>
    <property type="match status" value="1"/>
</dbReference>
<evidence type="ECO:0000256" key="6">
    <source>
        <dbReference type="ARBA" id="ARBA00067277"/>
    </source>
</evidence>
<dbReference type="OrthoDB" id="9762913at2"/>
<dbReference type="Gene3D" id="3.40.605.10">
    <property type="entry name" value="Aldehyde Dehydrogenase, Chain A, domain 1"/>
    <property type="match status" value="1"/>
</dbReference>
<comment type="function">
    <text evidence="4">Part of the sulfo-TAL (or sulfo-SFT) pathway, a D-sulfoquinovose degradation pathway that produces sulfolactate (SL). Catalyzes the oxidation of 3-sulfolactaldehyde (SLA) to sulfolactate (SL).</text>
</comment>
<sequence>MTASTPYSKSPLFIGGERKHKEETQPVFHKYTGEKWAETSKASKADVDEAAASAQKAFRQAFSPYARYEVLQKTARLMRENQEELAAILVAEVGKPVKESCGEVTRAALTMEISAEEAKRMHGEGVPVEAAPGSENRQAFTKHVPVGVIAAITPFNVPLNLVCHKVGPAVAAGNSVVLKPASTTPLSALRLAELMEEAGLPAGRLNVVTGSGSQIGDWLCENQDIDMYTFTGSPETGRKLKENAGLRNVALELGNNSAAVVHHDADIEAAAKACAQKSFNNAGQVCISVQRIYVHHNVYDTFLETLKQETESLKTGDPSEETTDVGPMISEEEAVRIEQWVAEAAAHGAEIQTGGKRHGPVYEPTVLTNIQDDMKVCKEEAFGPIVAVDAYTTTDEVTARVNDSDYGLQAGVFTNSLEFAMKASEEMEVGGLIINDTPGYRVDHMPYGGVKKSGNGKEGPKYAIEEMTEERLVVLNL</sequence>
<gene>
    <name evidence="8" type="ORF">SAMN05518683_101186</name>
</gene>
<dbReference type="PANTHER" id="PTHR42991">
    <property type="entry name" value="ALDEHYDE DEHYDROGENASE"/>
    <property type="match status" value="1"/>
</dbReference>
<dbReference type="Proteomes" id="UP000198892">
    <property type="component" value="Unassembled WGS sequence"/>
</dbReference>
<reference evidence="9" key="1">
    <citation type="submission" date="2016-10" db="EMBL/GenBank/DDBJ databases">
        <authorList>
            <person name="Varghese N."/>
            <person name="Submissions S."/>
        </authorList>
    </citation>
    <scope>NUCLEOTIDE SEQUENCE [LARGE SCALE GENOMIC DNA]</scope>
    <source>
        <strain evidence="9">S7</strain>
    </source>
</reference>
<comment type="similarity">
    <text evidence="1">Belongs to the aldehyde dehydrogenase family.</text>
</comment>
<keyword evidence="9" id="KW-1185">Reference proteome</keyword>
<dbReference type="PANTHER" id="PTHR42991:SF1">
    <property type="entry name" value="ALDEHYDE DEHYDROGENASE"/>
    <property type="match status" value="1"/>
</dbReference>
<dbReference type="InterPro" id="IPR016162">
    <property type="entry name" value="Ald_DH_N"/>
</dbReference>
<dbReference type="EMBL" id="FOXD01000001">
    <property type="protein sequence ID" value="SFO94758.1"/>
    <property type="molecule type" value="Genomic_DNA"/>
</dbReference>
<organism evidence="8 9">
    <name type="scientific">Salibacterium halotolerans</name>
    <dbReference type="NCBI Taxonomy" id="1884432"/>
    <lineage>
        <taxon>Bacteria</taxon>
        <taxon>Bacillati</taxon>
        <taxon>Bacillota</taxon>
        <taxon>Bacilli</taxon>
        <taxon>Bacillales</taxon>
        <taxon>Bacillaceae</taxon>
    </lineage>
</organism>
<evidence type="ECO:0000256" key="2">
    <source>
        <dbReference type="ARBA" id="ARBA00023002"/>
    </source>
</evidence>
<dbReference type="AlphaFoldDB" id="A0A1I5LBX7"/>
<dbReference type="EC" id="1.2.1.97" evidence="5"/>
<evidence type="ECO:0000256" key="4">
    <source>
        <dbReference type="ARBA" id="ARBA00054572"/>
    </source>
</evidence>
<dbReference type="Gene3D" id="3.40.309.10">
    <property type="entry name" value="Aldehyde Dehydrogenase, Chain A, domain 2"/>
    <property type="match status" value="1"/>
</dbReference>
<dbReference type="GO" id="GO:0008911">
    <property type="term" value="F:lactaldehyde dehydrogenase (NAD+) activity"/>
    <property type="evidence" value="ECO:0007669"/>
    <property type="project" value="TreeGrafter"/>
</dbReference>
<dbReference type="InterPro" id="IPR015590">
    <property type="entry name" value="Aldehyde_DH_dom"/>
</dbReference>
<dbReference type="CDD" id="cd07149">
    <property type="entry name" value="ALDH_y4uC"/>
    <property type="match status" value="1"/>
</dbReference>
<dbReference type="InterPro" id="IPR051020">
    <property type="entry name" value="ALDH-related_metabolic_enz"/>
</dbReference>
<feature type="domain" description="Aldehyde dehydrogenase" evidence="7">
    <location>
        <begin position="21"/>
        <end position="471"/>
    </location>
</feature>
<name>A0A1I5LBX7_9BACI</name>
<evidence type="ECO:0000256" key="5">
    <source>
        <dbReference type="ARBA" id="ARBA00066984"/>
    </source>
</evidence>
<proteinExistence type="inferred from homology"/>
<dbReference type="FunFam" id="3.40.605.10:FF:000007">
    <property type="entry name" value="NAD/NADP-dependent betaine aldehyde dehydrogenase"/>
    <property type="match status" value="1"/>
</dbReference>
<evidence type="ECO:0000259" key="7">
    <source>
        <dbReference type="Pfam" id="PF00171"/>
    </source>
</evidence>
<keyword evidence="2" id="KW-0560">Oxidoreductase</keyword>
<dbReference type="RefSeq" id="WP_093334767.1">
    <property type="nucleotide sequence ID" value="NZ_FOXD01000001.1"/>
</dbReference>
<accession>A0A1I5LBX7</accession>
<evidence type="ECO:0000313" key="9">
    <source>
        <dbReference type="Proteomes" id="UP000198892"/>
    </source>
</evidence>
<evidence type="ECO:0000313" key="8">
    <source>
        <dbReference type="EMBL" id="SFO94758.1"/>
    </source>
</evidence>
<dbReference type="SUPFAM" id="SSF53720">
    <property type="entry name" value="ALDH-like"/>
    <property type="match status" value="1"/>
</dbReference>
<evidence type="ECO:0000256" key="1">
    <source>
        <dbReference type="ARBA" id="ARBA00009986"/>
    </source>
</evidence>
<comment type="catalytic activity">
    <reaction evidence="3">
        <text>(2S)-3-sulfolactaldehyde + NAD(+) + H2O = (2S)-3-sulfolactate + NADH + 2 H(+)</text>
        <dbReference type="Rhea" id="RHEA:47932"/>
        <dbReference type="ChEBI" id="CHEBI:15377"/>
        <dbReference type="ChEBI" id="CHEBI:15378"/>
        <dbReference type="ChEBI" id="CHEBI:57540"/>
        <dbReference type="ChEBI" id="CHEBI:57945"/>
        <dbReference type="ChEBI" id="CHEBI:61289"/>
        <dbReference type="ChEBI" id="CHEBI:90109"/>
        <dbReference type="EC" id="1.2.1.97"/>
    </reaction>
    <physiologicalReaction direction="left-to-right" evidence="3">
        <dbReference type="Rhea" id="RHEA:47933"/>
    </physiologicalReaction>
</comment>
<evidence type="ECO:0000256" key="3">
    <source>
        <dbReference type="ARBA" id="ARBA00050326"/>
    </source>
</evidence>
<dbReference type="InterPro" id="IPR016163">
    <property type="entry name" value="Ald_DH_C"/>
</dbReference>
<dbReference type="InterPro" id="IPR016161">
    <property type="entry name" value="Ald_DH/histidinol_DH"/>
</dbReference>
<dbReference type="Pfam" id="PF00171">
    <property type="entry name" value="Aldedh"/>
    <property type="match status" value="1"/>
</dbReference>
<protein>
    <recommendedName>
        <fullName evidence="6">3-sulfolactaldehyde dehydrogenase</fullName>
        <ecNumber evidence="5">1.2.1.97</ecNumber>
    </recommendedName>
</protein>
<dbReference type="STRING" id="1884432.SAMN05518683_101186"/>